<feature type="non-terminal residue" evidence="1">
    <location>
        <position position="1"/>
    </location>
</feature>
<dbReference type="Proteomes" id="UP001558613">
    <property type="component" value="Unassembled WGS sequence"/>
</dbReference>
<gene>
    <name evidence="1" type="ORF">QQF64_015679</name>
</gene>
<comment type="caution">
    <text evidence="1">The sequence shown here is derived from an EMBL/GenBank/DDBJ whole genome shotgun (WGS) entry which is preliminary data.</text>
</comment>
<protein>
    <submittedName>
        <fullName evidence="1">Uncharacterized protein</fullName>
    </submittedName>
</protein>
<sequence length="101" mass="11500">VNHCCLPDIAEEILITLSLIIVKRSHDQMLSGVFFPFERCQDENKGFCIPEVSLMNVTLQQELVWMNLCLLLQCQQADVSGEQEVHVKLVSPQAFDSSDRH</sequence>
<accession>A0ABR3NVZ8</accession>
<reference evidence="1 2" key="1">
    <citation type="submission" date="2023-09" db="EMBL/GenBank/DDBJ databases">
        <authorList>
            <person name="Wang M."/>
        </authorList>
    </citation>
    <scope>NUCLEOTIDE SEQUENCE [LARGE SCALE GENOMIC DNA]</scope>
    <source>
        <strain evidence="1">GT-2023</strain>
        <tissue evidence="1">Liver</tissue>
    </source>
</reference>
<organism evidence="1 2">
    <name type="scientific">Cirrhinus molitorella</name>
    <name type="common">mud carp</name>
    <dbReference type="NCBI Taxonomy" id="172907"/>
    <lineage>
        <taxon>Eukaryota</taxon>
        <taxon>Metazoa</taxon>
        <taxon>Chordata</taxon>
        <taxon>Craniata</taxon>
        <taxon>Vertebrata</taxon>
        <taxon>Euteleostomi</taxon>
        <taxon>Actinopterygii</taxon>
        <taxon>Neopterygii</taxon>
        <taxon>Teleostei</taxon>
        <taxon>Ostariophysi</taxon>
        <taxon>Cypriniformes</taxon>
        <taxon>Cyprinidae</taxon>
        <taxon>Labeoninae</taxon>
        <taxon>Labeonini</taxon>
        <taxon>Cirrhinus</taxon>
    </lineage>
</organism>
<dbReference type="EMBL" id="JAYMGO010000002">
    <property type="protein sequence ID" value="KAL1281079.1"/>
    <property type="molecule type" value="Genomic_DNA"/>
</dbReference>
<evidence type="ECO:0000313" key="2">
    <source>
        <dbReference type="Proteomes" id="UP001558613"/>
    </source>
</evidence>
<name>A0ABR3NVZ8_9TELE</name>
<keyword evidence="2" id="KW-1185">Reference proteome</keyword>
<evidence type="ECO:0000313" key="1">
    <source>
        <dbReference type="EMBL" id="KAL1281079.1"/>
    </source>
</evidence>
<proteinExistence type="predicted"/>